<evidence type="ECO:0000313" key="1">
    <source>
        <dbReference type="EMBL" id="ELQ74305.1"/>
    </source>
</evidence>
<name>L7JSN4_TRAHO</name>
<dbReference type="EMBL" id="JH994048">
    <property type="protein sequence ID" value="ELQ74305.1"/>
    <property type="molecule type" value="Genomic_DNA"/>
</dbReference>
<organism evidence="1 2">
    <name type="scientific">Trachipleistophora hominis</name>
    <name type="common">Microsporidian parasite</name>
    <dbReference type="NCBI Taxonomy" id="72359"/>
    <lineage>
        <taxon>Eukaryota</taxon>
        <taxon>Fungi</taxon>
        <taxon>Fungi incertae sedis</taxon>
        <taxon>Microsporidia</taxon>
        <taxon>Pleistophoridae</taxon>
        <taxon>Trachipleistophora</taxon>
    </lineage>
</organism>
<accession>L7JSN4</accession>
<reference evidence="1 2" key="1">
    <citation type="journal article" date="2012" name="PLoS Pathog.">
        <title>The genome of the obligate intracellular parasite Trachipleistophora hominis: new insights into microsporidian genome dynamics and reductive evolution.</title>
        <authorList>
            <person name="Heinz E."/>
            <person name="Williams T.A."/>
            <person name="Nakjang S."/>
            <person name="Noel C.J."/>
            <person name="Swan D.C."/>
            <person name="Goldberg A.V."/>
            <person name="Harris S.R."/>
            <person name="Weinmaier T."/>
            <person name="Markert S."/>
            <person name="Becher D."/>
            <person name="Bernhardt J."/>
            <person name="Dagan T."/>
            <person name="Hacker C."/>
            <person name="Lucocq J.M."/>
            <person name="Schweder T."/>
            <person name="Rattei T."/>
            <person name="Hall N."/>
            <person name="Hirt R.P."/>
            <person name="Embley T.M."/>
        </authorList>
    </citation>
    <scope>NUCLEOTIDE SEQUENCE [LARGE SCALE GENOMIC DNA]</scope>
</reference>
<protein>
    <submittedName>
        <fullName evidence="1">Putative LRR containing protein</fullName>
    </submittedName>
</protein>
<dbReference type="HOGENOM" id="CLU_1476151_0_0_1"/>
<proteinExistence type="predicted"/>
<evidence type="ECO:0000313" key="2">
    <source>
        <dbReference type="Proteomes" id="UP000011185"/>
    </source>
</evidence>
<dbReference type="Proteomes" id="UP000011185">
    <property type="component" value="Unassembled WGS sequence"/>
</dbReference>
<sequence length="183" mass="21644">MNYVHFVIRIPVTQHLFMKVIRLNSHGKVEFSDNEFYNTIKHLIMFVDNSSFILHLLVEKLIKNSRLWDRLKKIDKKNNNKSKTDAISYNQFEMNLSNAMMEINNTTYLAVMDNQKNVAFISENSSTRAKTPVYVNLRNLDALFLRPFIVMNGYFLINNHKELYKKYNKSIIEHGLNIEVDFC</sequence>
<dbReference type="InParanoid" id="L7JSN4"/>
<dbReference type="AlphaFoldDB" id="L7JSN4"/>
<dbReference type="VEuPathDB" id="MicrosporidiaDB:THOM_2776"/>
<keyword evidence="2" id="KW-1185">Reference proteome</keyword>
<gene>
    <name evidence="1" type="ORF">THOM_2776</name>
</gene>